<dbReference type="OrthoDB" id="1448873at2"/>
<evidence type="ECO:0000313" key="1">
    <source>
        <dbReference type="EMBL" id="AOW21744.1"/>
    </source>
</evidence>
<sequence length="95" mass="11205">MKINWISKSKISAEEMNELLDLEYFYRKEITNLLLKDESMNCCDDFSCFTFDFDSKTSIISVSKETPEPYYTKLKRAILGINLHNRPEKKKIIAK</sequence>
<keyword evidence="2" id="KW-1185">Reference proteome</keyword>
<organism evidence="1 2">
    <name type="scientific">Urechidicola croceus</name>
    <dbReference type="NCBI Taxonomy" id="1850246"/>
    <lineage>
        <taxon>Bacteria</taxon>
        <taxon>Pseudomonadati</taxon>
        <taxon>Bacteroidota</taxon>
        <taxon>Flavobacteriia</taxon>
        <taxon>Flavobacteriales</taxon>
        <taxon>Flavobacteriaceae</taxon>
        <taxon>Urechidicola</taxon>
    </lineage>
</organism>
<dbReference type="Proteomes" id="UP000176050">
    <property type="component" value="Chromosome"/>
</dbReference>
<accession>A0A1D8PAZ0</accession>
<dbReference type="EMBL" id="CP017478">
    <property type="protein sequence ID" value="AOW21744.1"/>
    <property type="molecule type" value="Genomic_DNA"/>
</dbReference>
<proteinExistence type="predicted"/>
<dbReference type="STRING" id="1850246.LPB138_14120"/>
<dbReference type="RefSeq" id="WP_070237904.1">
    <property type="nucleotide sequence ID" value="NZ_CP017478.1"/>
</dbReference>
<protein>
    <submittedName>
        <fullName evidence="1">Uncharacterized protein</fullName>
    </submittedName>
</protein>
<dbReference type="KEGG" id="lul:LPB138_14120"/>
<gene>
    <name evidence="1" type="ORF">LPB138_14120</name>
</gene>
<reference evidence="1 2" key="1">
    <citation type="submission" date="2016-10" db="EMBL/GenBank/DDBJ databases">
        <title>Lutibacter sp. LPB0138, isolated from marine gastropod.</title>
        <authorList>
            <person name="Kim E."/>
            <person name="Yi H."/>
        </authorList>
    </citation>
    <scope>NUCLEOTIDE SEQUENCE [LARGE SCALE GENOMIC DNA]</scope>
    <source>
        <strain evidence="1 2">LPB0138</strain>
    </source>
</reference>
<evidence type="ECO:0000313" key="2">
    <source>
        <dbReference type="Proteomes" id="UP000176050"/>
    </source>
</evidence>
<name>A0A1D8PAZ0_9FLAO</name>
<dbReference type="AlphaFoldDB" id="A0A1D8PAZ0"/>